<dbReference type="Proteomes" id="UP001486808">
    <property type="component" value="Unassembled WGS sequence"/>
</dbReference>
<name>A0ABP9ZQ11_9GAMM</name>
<gene>
    <name evidence="2" type="ORF">NBRC116187_19080</name>
</gene>
<dbReference type="Pfam" id="PF14316">
    <property type="entry name" value="DUF4381"/>
    <property type="match status" value="1"/>
</dbReference>
<dbReference type="RefSeq" id="WP_353388180.1">
    <property type="nucleotide sequence ID" value="NZ_BAABWD010000002.1"/>
</dbReference>
<keyword evidence="1" id="KW-1133">Transmembrane helix</keyword>
<protein>
    <submittedName>
        <fullName evidence="2">DUF4381 domain-containing protein</fullName>
    </submittedName>
</protein>
<organism evidence="2 3">
    <name type="scientific">Halopseudomonas sabulinigri</name>
    <dbReference type="NCBI Taxonomy" id="472181"/>
    <lineage>
        <taxon>Bacteria</taxon>
        <taxon>Pseudomonadati</taxon>
        <taxon>Pseudomonadota</taxon>
        <taxon>Gammaproteobacteria</taxon>
        <taxon>Pseudomonadales</taxon>
        <taxon>Pseudomonadaceae</taxon>
        <taxon>Halopseudomonas</taxon>
    </lineage>
</organism>
<sequence length="179" mass="19630">MATDSAVPADPAAMPMMLPELIDLLPPVPEPEAISWLPQTWGWAVLGLTLLVLLAWYGWRGYRHWQANRYRRAALQELEHRLAAGEGAVALAEVLRRTALVAFPRAEVAALSGEAWCNFLNQSTSSGEPCFDAQAVAQLSRMTYCQEPAAADGASLTALRQRVERWIKIHESSPGAAHD</sequence>
<feature type="transmembrane region" description="Helical" evidence="1">
    <location>
        <begin position="41"/>
        <end position="59"/>
    </location>
</feature>
<reference evidence="2 3" key="1">
    <citation type="submission" date="2024-04" db="EMBL/GenBank/DDBJ databases">
        <title>Draft genome sequence of Halopseudomonas sabulinigri NBRC 116187.</title>
        <authorList>
            <person name="Miyakawa T."/>
            <person name="Kusuya Y."/>
            <person name="Miura T."/>
        </authorList>
    </citation>
    <scope>NUCLEOTIDE SEQUENCE [LARGE SCALE GENOMIC DNA]</scope>
    <source>
        <strain evidence="2 3">4NH20-0042</strain>
    </source>
</reference>
<evidence type="ECO:0000256" key="1">
    <source>
        <dbReference type="SAM" id="Phobius"/>
    </source>
</evidence>
<dbReference type="EMBL" id="BAABWD010000002">
    <property type="protein sequence ID" value="GAA6131548.1"/>
    <property type="molecule type" value="Genomic_DNA"/>
</dbReference>
<evidence type="ECO:0000313" key="3">
    <source>
        <dbReference type="Proteomes" id="UP001486808"/>
    </source>
</evidence>
<proteinExistence type="predicted"/>
<accession>A0ABP9ZQ11</accession>
<keyword evidence="1" id="KW-0472">Membrane</keyword>
<keyword evidence="3" id="KW-1185">Reference proteome</keyword>
<evidence type="ECO:0000313" key="2">
    <source>
        <dbReference type="EMBL" id="GAA6131548.1"/>
    </source>
</evidence>
<dbReference type="InterPro" id="IPR025489">
    <property type="entry name" value="DUF4381"/>
</dbReference>
<keyword evidence="1" id="KW-0812">Transmembrane</keyword>
<comment type="caution">
    <text evidence="2">The sequence shown here is derived from an EMBL/GenBank/DDBJ whole genome shotgun (WGS) entry which is preliminary data.</text>
</comment>